<dbReference type="Proteomes" id="UP001237156">
    <property type="component" value="Unassembled WGS sequence"/>
</dbReference>
<accession>A0AAW6RIL2</accession>
<keyword evidence="3" id="KW-1185">Reference proteome</keyword>
<reference evidence="2 3" key="1">
    <citation type="submission" date="2023-04" db="EMBL/GenBank/DDBJ databases">
        <title>Ottowia paracancer sp. nov., isolated from human stomach.</title>
        <authorList>
            <person name="Song Y."/>
        </authorList>
    </citation>
    <scope>NUCLEOTIDE SEQUENCE [LARGE SCALE GENOMIC DNA]</scope>
    <source>
        <strain evidence="2 3">10c7w1</strain>
    </source>
</reference>
<sequence length="142" mass="15346">MKFPVKWLALPLVLSIMPAAGAGAPSVHKADDDAITAIAIQAAAQSLKLDAEQLKLAPENIRYDGDWAFMQARLRDAADKRFDYAGTALHKAAQAGAMSDLCVALLRRDGQAWKLIDIAVGPSDVAWEDWAGRHHAPEGLFK</sequence>
<protein>
    <submittedName>
        <fullName evidence="2">Uncharacterized protein</fullName>
    </submittedName>
</protein>
<dbReference type="RefSeq" id="WP_146006981.1">
    <property type="nucleotide sequence ID" value="NZ_JARVII010000020.1"/>
</dbReference>
<proteinExistence type="predicted"/>
<keyword evidence="1" id="KW-0732">Signal</keyword>
<evidence type="ECO:0000313" key="3">
    <source>
        <dbReference type="Proteomes" id="UP001237156"/>
    </source>
</evidence>
<feature type="signal peptide" evidence="1">
    <location>
        <begin position="1"/>
        <end position="22"/>
    </location>
</feature>
<comment type="caution">
    <text evidence="2">The sequence shown here is derived from an EMBL/GenBank/DDBJ whole genome shotgun (WGS) entry which is preliminary data.</text>
</comment>
<dbReference type="AlphaFoldDB" id="A0AAW6RIL2"/>
<evidence type="ECO:0000256" key="1">
    <source>
        <dbReference type="SAM" id="SignalP"/>
    </source>
</evidence>
<dbReference type="EMBL" id="JARVII010000020">
    <property type="protein sequence ID" value="MDG9699989.1"/>
    <property type="molecule type" value="Genomic_DNA"/>
</dbReference>
<feature type="chain" id="PRO_5043801275" evidence="1">
    <location>
        <begin position="23"/>
        <end position="142"/>
    </location>
</feature>
<gene>
    <name evidence="2" type="ORF">QB898_09750</name>
</gene>
<name>A0AAW6RIL2_9BURK</name>
<evidence type="ECO:0000313" key="2">
    <source>
        <dbReference type="EMBL" id="MDG9699989.1"/>
    </source>
</evidence>
<organism evidence="2 3">
    <name type="scientific">Ottowia cancrivicina</name>
    <dbReference type="NCBI Taxonomy" id="3040346"/>
    <lineage>
        <taxon>Bacteria</taxon>
        <taxon>Pseudomonadati</taxon>
        <taxon>Pseudomonadota</taxon>
        <taxon>Betaproteobacteria</taxon>
        <taxon>Burkholderiales</taxon>
        <taxon>Comamonadaceae</taxon>
        <taxon>Ottowia</taxon>
    </lineage>
</organism>